<dbReference type="PANTHER" id="PTHR42885">
    <property type="entry name" value="HISTIDINOL-PHOSPHATE AMINOTRANSFERASE-RELATED"/>
    <property type="match status" value="1"/>
</dbReference>
<dbReference type="PROSITE" id="PS00105">
    <property type="entry name" value="AA_TRANSFER_CLASS_1"/>
    <property type="match status" value="1"/>
</dbReference>
<dbReference type="GO" id="GO:0048472">
    <property type="term" value="F:threonine-phosphate decarboxylase activity"/>
    <property type="evidence" value="ECO:0007669"/>
    <property type="project" value="UniProtKB-EC"/>
</dbReference>
<comment type="catalytic activity">
    <reaction evidence="9">
        <text>O-phospho-L-threonine + H(+) = (R)-1-aminopropan-2-yl phosphate + CO2</text>
        <dbReference type="Rhea" id="RHEA:11492"/>
        <dbReference type="ChEBI" id="CHEBI:15378"/>
        <dbReference type="ChEBI" id="CHEBI:16526"/>
        <dbReference type="ChEBI" id="CHEBI:58563"/>
        <dbReference type="ChEBI" id="CHEBI:58675"/>
        <dbReference type="EC" id="4.1.1.81"/>
    </reaction>
</comment>
<dbReference type="InterPro" id="IPR015422">
    <property type="entry name" value="PyrdxlP-dep_Trfase_small"/>
</dbReference>
<keyword evidence="12" id="KW-1185">Reference proteome</keyword>
<dbReference type="Proteomes" id="UP001238088">
    <property type="component" value="Unassembled WGS sequence"/>
</dbReference>
<keyword evidence="6" id="KW-0663">Pyridoxal phosphate</keyword>
<evidence type="ECO:0000256" key="9">
    <source>
        <dbReference type="ARBA" id="ARBA00048531"/>
    </source>
</evidence>
<evidence type="ECO:0000256" key="1">
    <source>
        <dbReference type="ARBA" id="ARBA00001933"/>
    </source>
</evidence>
<dbReference type="CDD" id="cd00609">
    <property type="entry name" value="AAT_like"/>
    <property type="match status" value="1"/>
</dbReference>
<dbReference type="InterPro" id="IPR015421">
    <property type="entry name" value="PyrdxlP-dep_Trfase_major"/>
</dbReference>
<keyword evidence="5" id="KW-0169">Cobalamin biosynthesis</keyword>
<sequence>MKWPVHGSNPQYIYEALNLPMPHQTIDFSTNINPLGPPSNLKEKWAELLPLITDYPDPHALSMTKSLAEKEGVIPSQLLIGNGGAEIISLIGRLLAGKRALIIQPAFAEYEEACRVNGCAVEYFQLQANEWKLNEDELASKLAQMDALFITNPQNPTGVYFAREQIIHLLQACCDNDCYLIVDEAFYDFVSTYEPIVALINEYPRLLIVRSMTKMFAIAGLRLGYLIANARIIQELKSYQPHWSINAIALKAGEWCLDEEEFIEKTRTLIDEERAKLFSFYQQNDFNVSPSQTNFYLLQDGLKDDQRPLFQFLLEKGMIPRHTMNFRGCEGNWLRFAIKSPKENRQLMEAMAEWRGN</sequence>
<comment type="function">
    <text evidence="2">Decarboxylates L-threonine-O-3-phosphate to yield (R)-1-amino-2-propanol O-2-phosphate, the precursor for the linkage between the nucleotide loop and the corrin ring in cobalamin.</text>
</comment>
<dbReference type="RefSeq" id="WP_307479096.1">
    <property type="nucleotide sequence ID" value="NZ_JAUSUB010000035.1"/>
</dbReference>
<evidence type="ECO:0000313" key="12">
    <source>
        <dbReference type="Proteomes" id="UP001238088"/>
    </source>
</evidence>
<dbReference type="SUPFAM" id="SSF53383">
    <property type="entry name" value="PLP-dependent transferases"/>
    <property type="match status" value="1"/>
</dbReference>
<evidence type="ECO:0000259" key="10">
    <source>
        <dbReference type="Pfam" id="PF00155"/>
    </source>
</evidence>
<name>A0ABU0APM7_9BACI</name>
<proteinExistence type="predicted"/>
<keyword evidence="7 11" id="KW-0456">Lyase</keyword>
<dbReference type="EMBL" id="JAUSUB010000035">
    <property type="protein sequence ID" value="MDQ0273239.1"/>
    <property type="molecule type" value="Genomic_DNA"/>
</dbReference>
<dbReference type="InterPro" id="IPR004838">
    <property type="entry name" value="NHTrfase_class1_PyrdxlP-BS"/>
</dbReference>
<evidence type="ECO:0000313" key="11">
    <source>
        <dbReference type="EMBL" id="MDQ0273239.1"/>
    </source>
</evidence>
<dbReference type="InterPro" id="IPR005860">
    <property type="entry name" value="CobD"/>
</dbReference>
<evidence type="ECO:0000256" key="5">
    <source>
        <dbReference type="ARBA" id="ARBA00022573"/>
    </source>
</evidence>
<gene>
    <name evidence="11" type="ORF">J2S17_005160</name>
</gene>
<dbReference type="EC" id="4.1.1.81" evidence="4"/>
<evidence type="ECO:0000256" key="6">
    <source>
        <dbReference type="ARBA" id="ARBA00022898"/>
    </source>
</evidence>
<reference evidence="11 12" key="1">
    <citation type="submission" date="2023-07" db="EMBL/GenBank/DDBJ databases">
        <title>Genomic Encyclopedia of Type Strains, Phase IV (KMG-IV): sequencing the most valuable type-strain genomes for metagenomic binning, comparative biology and taxonomic classification.</title>
        <authorList>
            <person name="Goeker M."/>
        </authorList>
    </citation>
    <scope>NUCLEOTIDE SEQUENCE [LARGE SCALE GENOMIC DNA]</scope>
    <source>
        <strain evidence="11 12">DSM 23494</strain>
    </source>
</reference>
<organism evidence="11 12">
    <name type="scientific">Cytobacillus purgationiresistens</name>
    <dbReference type="NCBI Taxonomy" id="863449"/>
    <lineage>
        <taxon>Bacteria</taxon>
        <taxon>Bacillati</taxon>
        <taxon>Bacillota</taxon>
        <taxon>Bacilli</taxon>
        <taxon>Bacillales</taxon>
        <taxon>Bacillaceae</taxon>
        <taxon>Cytobacillus</taxon>
    </lineage>
</organism>
<protein>
    <recommendedName>
        <fullName evidence="4">threonine-phosphate decarboxylase</fullName>
        <ecNumber evidence="4">4.1.1.81</ecNumber>
    </recommendedName>
    <alternativeName>
        <fullName evidence="8">L-threonine-O-3-phosphate decarboxylase</fullName>
    </alternativeName>
</protein>
<dbReference type="PANTHER" id="PTHR42885:SF1">
    <property type="entry name" value="THREONINE-PHOSPHATE DECARBOXYLASE"/>
    <property type="match status" value="1"/>
</dbReference>
<accession>A0ABU0APM7</accession>
<evidence type="ECO:0000256" key="7">
    <source>
        <dbReference type="ARBA" id="ARBA00023239"/>
    </source>
</evidence>
<dbReference type="InterPro" id="IPR015424">
    <property type="entry name" value="PyrdxlP-dep_Trfase"/>
</dbReference>
<evidence type="ECO:0000256" key="8">
    <source>
        <dbReference type="ARBA" id="ARBA00029996"/>
    </source>
</evidence>
<evidence type="ECO:0000256" key="2">
    <source>
        <dbReference type="ARBA" id="ARBA00003444"/>
    </source>
</evidence>
<dbReference type="Gene3D" id="3.90.1150.10">
    <property type="entry name" value="Aspartate Aminotransferase, domain 1"/>
    <property type="match status" value="1"/>
</dbReference>
<comment type="pathway">
    <text evidence="3">Cofactor biosynthesis; adenosylcobalamin biosynthesis.</text>
</comment>
<dbReference type="Gene3D" id="3.40.640.10">
    <property type="entry name" value="Type I PLP-dependent aspartate aminotransferase-like (Major domain)"/>
    <property type="match status" value="1"/>
</dbReference>
<dbReference type="NCBIfam" id="TIGR01140">
    <property type="entry name" value="L_thr_O3P_dcar"/>
    <property type="match status" value="1"/>
</dbReference>
<evidence type="ECO:0000256" key="3">
    <source>
        <dbReference type="ARBA" id="ARBA00004953"/>
    </source>
</evidence>
<evidence type="ECO:0000256" key="4">
    <source>
        <dbReference type="ARBA" id="ARBA00012285"/>
    </source>
</evidence>
<dbReference type="Pfam" id="PF00155">
    <property type="entry name" value="Aminotran_1_2"/>
    <property type="match status" value="1"/>
</dbReference>
<dbReference type="InterPro" id="IPR004839">
    <property type="entry name" value="Aminotransferase_I/II_large"/>
</dbReference>
<comment type="cofactor">
    <cofactor evidence="1">
        <name>pyridoxal 5'-phosphate</name>
        <dbReference type="ChEBI" id="CHEBI:597326"/>
    </cofactor>
</comment>
<feature type="domain" description="Aminotransferase class I/classII large" evidence="10">
    <location>
        <begin position="25"/>
        <end position="350"/>
    </location>
</feature>
<comment type="caution">
    <text evidence="11">The sequence shown here is derived from an EMBL/GenBank/DDBJ whole genome shotgun (WGS) entry which is preliminary data.</text>
</comment>